<dbReference type="Proteomes" id="UP001604277">
    <property type="component" value="Unassembled WGS sequence"/>
</dbReference>
<comment type="caution">
    <text evidence="1">The sequence shown here is derived from an EMBL/GenBank/DDBJ whole genome shotgun (WGS) entry which is preliminary data.</text>
</comment>
<evidence type="ECO:0000313" key="1">
    <source>
        <dbReference type="EMBL" id="KAL2488955.1"/>
    </source>
</evidence>
<dbReference type="EMBL" id="JBFOLJ010000012">
    <property type="protein sequence ID" value="KAL2488955.1"/>
    <property type="molecule type" value="Genomic_DNA"/>
</dbReference>
<evidence type="ECO:0000313" key="2">
    <source>
        <dbReference type="Proteomes" id="UP001604277"/>
    </source>
</evidence>
<gene>
    <name evidence="1" type="ORF">Fot_42247</name>
</gene>
<name>A0ABD1RKM1_9LAMI</name>
<proteinExistence type="predicted"/>
<organism evidence="1 2">
    <name type="scientific">Forsythia ovata</name>
    <dbReference type="NCBI Taxonomy" id="205694"/>
    <lineage>
        <taxon>Eukaryota</taxon>
        <taxon>Viridiplantae</taxon>
        <taxon>Streptophyta</taxon>
        <taxon>Embryophyta</taxon>
        <taxon>Tracheophyta</taxon>
        <taxon>Spermatophyta</taxon>
        <taxon>Magnoliopsida</taxon>
        <taxon>eudicotyledons</taxon>
        <taxon>Gunneridae</taxon>
        <taxon>Pentapetalae</taxon>
        <taxon>asterids</taxon>
        <taxon>lamiids</taxon>
        <taxon>Lamiales</taxon>
        <taxon>Oleaceae</taxon>
        <taxon>Forsythieae</taxon>
        <taxon>Forsythia</taxon>
    </lineage>
</organism>
<keyword evidence="2" id="KW-1185">Reference proteome</keyword>
<sequence length="122" mass="13849">MDNSSSNINYMPVNQMSDQASYRPNVHVHLDQKNGVGNFFQSLNSNQCQQLMSMLYSHIASSAKTNTDQHDTPDTSYIIVNFIPDHFTVPKISNKRMIGNGEKFEDLYVVDAATSVFYNFCK</sequence>
<dbReference type="AlphaFoldDB" id="A0ABD1RKM1"/>
<accession>A0ABD1RKM1</accession>
<protein>
    <submittedName>
        <fullName evidence="1">Uncharacterized protein</fullName>
    </submittedName>
</protein>
<reference evidence="2" key="1">
    <citation type="submission" date="2024-07" db="EMBL/GenBank/DDBJ databases">
        <title>Two chromosome-level genome assemblies of Korean endemic species Abeliophyllum distichum and Forsythia ovata (Oleaceae).</title>
        <authorList>
            <person name="Jang H."/>
        </authorList>
    </citation>
    <scope>NUCLEOTIDE SEQUENCE [LARGE SCALE GENOMIC DNA]</scope>
</reference>